<name>A0A922MA78_SPOEX</name>
<dbReference type="PROSITE" id="PS50082">
    <property type="entry name" value="WD_REPEATS_2"/>
    <property type="match status" value="1"/>
</dbReference>
<evidence type="ECO:0000256" key="1">
    <source>
        <dbReference type="ARBA" id="ARBA00004123"/>
    </source>
</evidence>
<dbReference type="PANTHER" id="PTHR44040">
    <property type="entry name" value="RETINOBLASTOMA-BINDING PROTEIN 5"/>
    <property type="match status" value="1"/>
</dbReference>
<dbReference type="SMART" id="SM00320">
    <property type="entry name" value="WD40"/>
    <property type="match status" value="4"/>
</dbReference>
<keyword evidence="3" id="KW-0677">Repeat</keyword>
<feature type="region of interest" description="Disordered" evidence="6">
    <location>
        <begin position="582"/>
        <end position="613"/>
    </location>
</feature>
<dbReference type="PROSITE" id="PS00678">
    <property type="entry name" value="WD_REPEATS_1"/>
    <property type="match status" value="1"/>
</dbReference>
<feature type="compositionally biased region" description="Acidic residues" evidence="6">
    <location>
        <begin position="349"/>
        <end position="362"/>
    </location>
</feature>
<dbReference type="InterPro" id="IPR019775">
    <property type="entry name" value="WD40_repeat_CS"/>
</dbReference>
<dbReference type="GO" id="GO:0048188">
    <property type="term" value="C:Set1C/COMPASS complex"/>
    <property type="evidence" value="ECO:0007669"/>
    <property type="project" value="InterPro"/>
</dbReference>
<feature type="repeat" description="WD" evidence="5">
    <location>
        <begin position="62"/>
        <end position="103"/>
    </location>
</feature>
<comment type="subcellular location">
    <subcellularLocation>
        <location evidence="1">Nucleus</location>
    </subcellularLocation>
</comment>
<proteinExistence type="predicted"/>
<evidence type="ECO:0000313" key="8">
    <source>
        <dbReference type="Proteomes" id="UP000814243"/>
    </source>
</evidence>
<dbReference type="Pfam" id="PF00400">
    <property type="entry name" value="WD40"/>
    <property type="match status" value="2"/>
</dbReference>
<evidence type="ECO:0000256" key="6">
    <source>
        <dbReference type="SAM" id="MobiDB-lite"/>
    </source>
</evidence>
<dbReference type="EMBL" id="JACEFF010000688">
    <property type="protein sequence ID" value="KAH9632788.1"/>
    <property type="molecule type" value="Genomic_DNA"/>
</dbReference>
<dbReference type="InterPro" id="IPR015943">
    <property type="entry name" value="WD40/YVTN_repeat-like_dom_sf"/>
</dbReference>
<keyword evidence="4" id="KW-0539">Nucleus</keyword>
<sequence length="613" mass="68902">MNLELLESFGQNYPEEFDGTLDSISLAATCAFNRRGTLLAVGCNDGRIFIWDFLTRGIAKSISAHVYPVCSLSWSRNCKKLLSASTDHNVCIWDVLSGECEQRYRFPTPILRVQFDPRNDKRFLVCPMRHAALLVDTDGEHKILPIDDDIFTRTTWKKCCFSGDGEYICAGSARQHALYIWEKSIGNLVKILHGTKGELLLDVVWHPIRPIIASISAGVVSIWAQNQVENWSAFAPDFKELDENVEYEERESEFDVEDEDRSVDQAGESHDDEEVEVDVTTCEPVAAFCSSDEEGEDEHMLSFLPIAPEIEDPEETVTPTETPEKLEPAAKRPKSKTYDISLKIAPPEDLSDLSDCDEEDDPCWGQVISSPTDIFVPVPEEEMLERRLEELFGSTEENEKVTLEHDATEQTNENLLEVLEPSSHVNNSPYRSELNVPEFAVPVEDTPKQPLSFGGKNKTAAGSKKIFNMSKKINLNEKSRLQKVVDNLEDLSDLSDCDEEDDPCWGQVISSPTDIFVPVPEEEMLERRLEELFGSTEENEKVTLEHDATEQTNENLLEVLEPSSHVNNSPYRSELNVPEFAVPVEDTPKQPLSFGGKNKTAAGSKKVAGRPRK</sequence>
<feature type="compositionally biased region" description="Acidic residues" evidence="6">
    <location>
        <begin position="250"/>
        <end position="261"/>
    </location>
</feature>
<evidence type="ECO:0000313" key="7">
    <source>
        <dbReference type="EMBL" id="KAH9632788.1"/>
    </source>
</evidence>
<comment type="caution">
    <text evidence="7">The sequence shown here is derived from an EMBL/GenBank/DDBJ whole genome shotgun (WGS) entry which is preliminary data.</text>
</comment>
<gene>
    <name evidence="7" type="ORF">HF086_012613</name>
</gene>
<dbReference type="PANTHER" id="PTHR44040:SF1">
    <property type="entry name" value="RETINOBLASTOMA-BINDING PROTEIN 5"/>
    <property type="match status" value="1"/>
</dbReference>
<organism evidence="7 8">
    <name type="scientific">Spodoptera exigua</name>
    <name type="common">Beet armyworm</name>
    <name type="synonym">Noctua fulgens</name>
    <dbReference type="NCBI Taxonomy" id="7107"/>
    <lineage>
        <taxon>Eukaryota</taxon>
        <taxon>Metazoa</taxon>
        <taxon>Ecdysozoa</taxon>
        <taxon>Arthropoda</taxon>
        <taxon>Hexapoda</taxon>
        <taxon>Insecta</taxon>
        <taxon>Pterygota</taxon>
        <taxon>Neoptera</taxon>
        <taxon>Endopterygota</taxon>
        <taxon>Lepidoptera</taxon>
        <taxon>Glossata</taxon>
        <taxon>Ditrysia</taxon>
        <taxon>Noctuoidea</taxon>
        <taxon>Noctuidae</taxon>
        <taxon>Amphipyrinae</taxon>
        <taxon>Spodoptera</taxon>
    </lineage>
</organism>
<evidence type="ECO:0008006" key="9">
    <source>
        <dbReference type="Google" id="ProtNLM"/>
    </source>
</evidence>
<evidence type="ECO:0000256" key="2">
    <source>
        <dbReference type="ARBA" id="ARBA00022574"/>
    </source>
</evidence>
<keyword evidence="2 5" id="KW-0853">WD repeat</keyword>
<evidence type="ECO:0000256" key="3">
    <source>
        <dbReference type="ARBA" id="ARBA00022737"/>
    </source>
</evidence>
<dbReference type="Proteomes" id="UP000814243">
    <property type="component" value="Unassembled WGS sequence"/>
</dbReference>
<dbReference type="AlphaFoldDB" id="A0A922MA78"/>
<dbReference type="PROSITE" id="PS50294">
    <property type="entry name" value="WD_REPEATS_REGION"/>
    <property type="match status" value="1"/>
</dbReference>
<accession>A0A922MA78</accession>
<dbReference type="InterPro" id="IPR037850">
    <property type="entry name" value="RBBP5/Swd1"/>
</dbReference>
<dbReference type="Gene3D" id="2.130.10.10">
    <property type="entry name" value="YVTN repeat-like/Quinoprotein amine dehydrogenase"/>
    <property type="match status" value="2"/>
</dbReference>
<reference evidence="7" key="1">
    <citation type="journal article" date="2021" name="G3 (Bethesda)">
        <title>Genome and transcriptome analysis of the beet armyworm Spodoptera exigua reveals targets for pest control. .</title>
        <authorList>
            <person name="Simon S."/>
            <person name="Breeschoten T."/>
            <person name="Jansen H.J."/>
            <person name="Dirks R.P."/>
            <person name="Schranz M.E."/>
            <person name="Ros V.I.D."/>
        </authorList>
    </citation>
    <scope>NUCLEOTIDE SEQUENCE</scope>
    <source>
        <strain evidence="7">TB_SE_WUR_2020</strain>
    </source>
</reference>
<evidence type="ECO:0000256" key="4">
    <source>
        <dbReference type="ARBA" id="ARBA00023242"/>
    </source>
</evidence>
<dbReference type="InterPro" id="IPR001680">
    <property type="entry name" value="WD40_rpt"/>
</dbReference>
<evidence type="ECO:0000256" key="5">
    <source>
        <dbReference type="PROSITE-ProRule" id="PRU00221"/>
    </source>
</evidence>
<protein>
    <recommendedName>
        <fullName evidence="9">Retinoblastoma-binding protein 5</fullName>
    </recommendedName>
</protein>
<feature type="region of interest" description="Disordered" evidence="6">
    <location>
        <begin position="250"/>
        <end position="274"/>
    </location>
</feature>
<feature type="region of interest" description="Disordered" evidence="6">
    <location>
        <begin position="313"/>
        <end position="370"/>
    </location>
</feature>
<dbReference type="SUPFAM" id="SSF117289">
    <property type="entry name" value="Nucleoporin domain"/>
    <property type="match status" value="1"/>
</dbReference>